<evidence type="ECO:0000313" key="1">
    <source>
        <dbReference type="EMBL" id="NHE56551.1"/>
    </source>
</evidence>
<sequence length="80" mass="9378">MKNKDLECLFQLDEFPINTNKDQWPLFGFSWESFELVDNFLERKNPQLGILYSSGFKSSYLIGYNFRPGQIYSINPKTSA</sequence>
<proteinExistence type="predicted"/>
<protein>
    <submittedName>
        <fullName evidence="1">Uncharacterized protein</fullName>
    </submittedName>
</protein>
<dbReference type="RefSeq" id="WP_166144545.1">
    <property type="nucleotide sequence ID" value="NZ_JAANYN010000002.1"/>
</dbReference>
<reference evidence="1 2" key="1">
    <citation type="submission" date="2020-03" db="EMBL/GenBank/DDBJ databases">
        <title>Cyclobacterium plantarum sp. nov., a marine bacterium isolated from a coastal-marine wetland.</title>
        <authorList>
            <person name="Sanchez-Porro C."/>
            <person name="Ventosa A."/>
            <person name="Amoozegar M."/>
        </authorList>
    </citation>
    <scope>NUCLEOTIDE SEQUENCE [LARGE SCALE GENOMIC DNA]</scope>
    <source>
        <strain evidence="1 2">GBPx2</strain>
    </source>
</reference>
<comment type="caution">
    <text evidence="1">The sequence shown here is derived from an EMBL/GenBank/DDBJ whole genome shotgun (WGS) entry which is preliminary data.</text>
</comment>
<organism evidence="1 2">
    <name type="scientific">Cyclobacterium plantarum</name>
    <dbReference type="NCBI Taxonomy" id="2716263"/>
    <lineage>
        <taxon>Bacteria</taxon>
        <taxon>Pseudomonadati</taxon>
        <taxon>Bacteroidota</taxon>
        <taxon>Cytophagia</taxon>
        <taxon>Cytophagales</taxon>
        <taxon>Cyclobacteriaceae</taxon>
        <taxon>Cyclobacterium</taxon>
    </lineage>
</organism>
<keyword evidence="2" id="KW-1185">Reference proteome</keyword>
<gene>
    <name evidence="1" type="ORF">G9Q97_06965</name>
</gene>
<evidence type="ECO:0000313" key="2">
    <source>
        <dbReference type="Proteomes" id="UP000649799"/>
    </source>
</evidence>
<dbReference type="Proteomes" id="UP000649799">
    <property type="component" value="Unassembled WGS sequence"/>
</dbReference>
<dbReference type="EMBL" id="JAANYN010000002">
    <property type="protein sequence ID" value="NHE56551.1"/>
    <property type="molecule type" value="Genomic_DNA"/>
</dbReference>
<name>A0ABX0H8K6_9BACT</name>
<accession>A0ABX0H8K6</accession>